<sequence>MLGMCDDSFPPIPTQNWERETCYGGVDPSAPSFSLAFSSAPPPSMESGMGEPSDSSLSIDHMTESAHEQGVDPSAPSFSSAPPPSMESGMGESSQFVDSSLSMDHMTESAHEQGVDPSAPSFSSAPPPSMESGMGEPSQFVDSSLSMDHISESAHEQGVDPSAPSFSVQEEIQQGDAEADGVENKLSDRRASQKLFWRKAVDLADRAAKAGYEL</sequence>
<proteinExistence type="predicted"/>
<feature type="compositionally biased region" description="Basic and acidic residues" evidence="1">
    <location>
        <begin position="105"/>
        <end position="114"/>
    </location>
</feature>
<dbReference type="EMBL" id="CDMZ01003972">
    <property type="protein sequence ID" value="CEM48225.1"/>
    <property type="molecule type" value="Genomic_DNA"/>
</dbReference>
<feature type="compositionally biased region" description="Low complexity" evidence="1">
    <location>
        <begin position="28"/>
        <end position="39"/>
    </location>
</feature>
<feature type="compositionally biased region" description="Basic and acidic residues" evidence="1">
    <location>
        <begin position="61"/>
        <end position="70"/>
    </location>
</feature>
<organism evidence="2">
    <name type="scientific">Chromera velia CCMP2878</name>
    <dbReference type="NCBI Taxonomy" id="1169474"/>
    <lineage>
        <taxon>Eukaryota</taxon>
        <taxon>Sar</taxon>
        <taxon>Alveolata</taxon>
        <taxon>Colpodellida</taxon>
        <taxon>Chromeraceae</taxon>
        <taxon>Chromera</taxon>
    </lineage>
</organism>
<evidence type="ECO:0000313" key="2">
    <source>
        <dbReference type="EMBL" id="CEM48225.1"/>
    </source>
</evidence>
<feature type="compositionally biased region" description="Basic and acidic residues" evidence="1">
    <location>
        <begin position="149"/>
        <end position="158"/>
    </location>
</feature>
<protein>
    <submittedName>
        <fullName evidence="2">Uncharacterized protein</fullName>
    </submittedName>
</protein>
<dbReference type="AlphaFoldDB" id="A0A0G4HUU0"/>
<feature type="compositionally biased region" description="Polar residues" evidence="1">
    <location>
        <begin position="91"/>
        <end position="102"/>
    </location>
</feature>
<accession>A0A0G4HUU0</accession>
<name>A0A0G4HUU0_9ALVE</name>
<evidence type="ECO:0000256" key="1">
    <source>
        <dbReference type="SAM" id="MobiDB-lite"/>
    </source>
</evidence>
<reference evidence="2" key="1">
    <citation type="submission" date="2014-11" db="EMBL/GenBank/DDBJ databases">
        <authorList>
            <person name="Otto D Thomas"/>
            <person name="Naeem Raeece"/>
        </authorList>
    </citation>
    <scope>NUCLEOTIDE SEQUENCE</scope>
</reference>
<gene>
    <name evidence="2" type="ORF">Cvel_8725</name>
</gene>
<dbReference type="VEuPathDB" id="CryptoDB:Cvel_8725"/>
<feature type="region of interest" description="Disordered" evidence="1">
    <location>
        <begin position="1"/>
        <end position="186"/>
    </location>
</feature>